<reference evidence="2" key="1">
    <citation type="journal article" date="2023" name="G3 (Bethesda)">
        <title>A reference genome for the long-term kleptoplast-retaining sea slug Elysia crispata morphotype clarki.</title>
        <authorList>
            <person name="Eastman K.E."/>
            <person name="Pendleton A.L."/>
            <person name="Shaikh M.A."/>
            <person name="Suttiyut T."/>
            <person name="Ogas R."/>
            <person name="Tomko P."/>
            <person name="Gavelis G."/>
            <person name="Widhalm J.R."/>
            <person name="Wisecaver J.H."/>
        </authorList>
    </citation>
    <scope>NUCLEOTIDE SEQUENCE</scope>
    <source>
        <strain evidence="2">ECLA1</strain>
    </source>
</reference>
<evidence type="ECO:0000313" key="3">
    <source>
        <dbReference type="Proteomes" id="UP001283361"/>
    </source>
</evidence>
<organism evidence="2 3">
    <name type="scientific">Elysia crispata</name>
    <name type="common">lettuce slug</name>
    <dbReference type="NCBI Taxonomy" id="231223"/>
    <lineage>
        <taxon>Eukaryota</taxon>
        <taxon>Metazoa</taxon>
        <taxon>Spiralia</taxon>
        <taxon>Lophotrochozoa</taxon>
        <taxon>Mollusca</taxon>
        <taxon>Gastropoda</taxon>
        <taxon>Heterobranchia</taxon>
        <taxon>Euthyneura</taxon>
        <taxon>Panpulmonata</taxon>
        <taxon>Sacoglossa</taxon>
        <taxon>Placobranchoidea</taxon>
        <taxon>Plakobranchidae</taxon>
        <taxon>Elysia</taxon>
    </lineage>
</organism>
<feature type="region of interest" description="Disordered" evidence="1">
    <location>
        <begin position="111"/>
        <end position="154"/>
    </location>
</feature>
<sequence>MKYSTKFSIKGISSPPSPIGSALLCPPNPVLVVHSQHSHSFVVFFHSQSEPLATRTLHLLEDAEVLWTETSKLARAQCLPQTVIARPDEMVHAWELHPLGQQCVSHDPGVGSNNQLSRRPRLPVSSINTRPSLKAMKPSPRYTQAASDNRRSGKHFKTRAIPVDQTGKHWPLVSWRRRRLRIPGYL</sequence>
<dbReference type="EMBL" id="JAWDGP010003252">
    <property type="protein sequence ID" value="KAK3776035.1"/>
    <property type="molecule type" value="Genomic_DNA"/>
</dbReference>
<accession>A0AAE0ZVA2</accession>
<comment type="caution">
    <text evidence="2">The sequence shown here is derived from an EMBL/GenBank/DDBJ whole genome shotgun (WGS) entry which is preliminary data.</text>
</comment>
<evidence type="ECO:0000313" key="2">
    <source>
        <dbReference type="EMBL" id="KAK3776035.1"/>
    </source>
</evidence>
<proteinExistence type="predicted"/>
<name>A0AAE0ZVA2_9GAST</name>
<dbReference type="Proteomes" id="UP001283361">
    <property type="component" value="Unassembled WGS sequence"/>
</dbReference>
<evidence type="ECO:0000256" key="1">
    <source>
        <dbReference type="SAM" id="MobiDB-lite"/>
    </source>
</evidence>
<dbReference type="AlphaFoldDB" id="A0AAE0ZVA2"/>
<gene>
    <name evidence="2" type="ORF">RRG08_044419</name>
</gene>
<protein>
    <submittedName>
        <fullName evidence="2">Uncharacterized protein</fullName>
    </submittedName>
</protein>
<keyword evidence="3" id="KW-1185">Reference proteome</keyword>